<gene>
    <name evidence="2" type="ORF">EDB92DRAFT_1574450</name>
</gene>
<dbReference type="AlphaFoldDB" id="A0AAD4L9L6"/>
<reference evidence="2" key="1">
    <citation type="submission" date="2022-01" db="EMBL/GenBank/DDBJ databases">
        <title>Comparative genomics reveals a dynamic genome evolution in the ectomycorrhizal milk-cap (Lactarius) mushrooms.</title>
        <authorList>
            <consortium name="DOE Joint Genome Institute"/>
            <person name="Lebreton A."/>
            <person name="Tang N."/>
            <person name="Kuo A."/>
            <person name="LaButti K."/>
            <person name="Drula E."/>
            <person name="Barry K."/>
            <person name="Clum A."/>
            <person name="Lipzen A."/>
            <person name="Mousain D."/>
            <person name="Ng V."/>
            <person name="Wang R."/>
            <person name="Wang X."/>
            <person name="Dai Y."/>
            <person name="Henrissat B."/>
            <person name="Grigoriev I.V."/>
            <person name="Guerin-Laguette A."/>
            <person name="Yu F."/>
            <person name="Martin F.M."/>
        </authorList>
    </citation>
    <scope>NUCLEOTIDE SEQUENCE</scope>
    <source>
        <strain evidence="2">QP</strain>
    </source>
</reference>
<feature type="compositionally biased region" description="Low complexity" evidence="1">
    <location>
        <begin position="121"/>
        <end position="139"/>
    </location>
</feature>
<accession>A0AAD4L9L6</accession>
<dbReference type="Proteomes" id="UP001201163">
    <property type="component" value="Unassembled WGS sequence"/>
</dbReference>
<keyword evidence="3" id="KW-1185">Reference proteome</keyword>
<feature type="region of interest" description="Disordered" evidence="1">
    <location>
        <begin position="177"/>
        <end position="196"/>
    </location>
</feature>
<proteinExistence type="predicted"/>
<sequence>MQHPAGQTPQAHPLPAGEPVYTTHTYVLKTDYAFVSVKSRARNVRDTPLMYLGEETIGTVVFPEWHLREVWSIVLRVLISNTVNQASETVTKLMLSSEQVRRSHTSNGEFCWHFTISPPTTAGSSPSTLPQEQASSSLRHSSRRNHNSDQRTGFQLQLTIHRRGCFARKIRMRQPIRYIPRPGDPSTPLPLQPPARPPRNLPLPWAEYMSPEVIVRGVIFGRRETEVECRLIIPESYPVNDTIPLRLNMTCEDHEALDLFAAPHVIDVRLLKVLAFGRNAAAAAPPFSLRNRKSYHITNWVATALWNVDGHAIEENGRWHIRLNGRLLKDPGAEISHIFSEPGMVLMYYVCLFPFRSNNFRPLCAPDKILFYGRVPLTE</sequence>
<name>A0AAD4L9L6_9AGAM</name>
<dbReference type="EMBL" id="JAKELL010000088">
    <property type="protein sequence ID" value="KAH8983462.1"/>
    <property type="molecule type" value="Genomic_DNA"/>
</dbReference>
<evidence type="ECO:0000313" key="3">
    <source>
        <dbReference type="Proteomes" id="UP001201163"/>
    </source>
</evidence>
<comment type="caution">
    <text evidence="2">The sequence shown here is derived from an EMBL/GenBank/DDBJ whole genome shotgun (WGS) entry which is preliminary data.</text>
</comment>
<evidence type="ECO:0000256" key="1">
    <source>
        <dbReference type="SAM" id="MobiDB-lite"/>
    </source>
</evidence>
<organism evidence="2 3">
    <name type="scientific">Lactarius akahatsu</name>
    <dbReference type="NCBI Taxonomy" id="416441"/>
    <lineage>
        <taxon>Eukaryota</taxon>
        <taxon>Fungi</taxon>
        <taxon>Dikarya</taxon>
        <taxon>Basidiomycota</taxon>
        <taxon>Agaricomycotina</taxon>
        <taxon>Agaricomycetes</taxon>
        <taxon>Russulales</taxon>
        <taxon>Russulaceae</taxon>
        <taxon>Lactarius</taxon>
    </lineage>
</organism>
<feature type="compositionally biased region" description="Pro residues" evidence="1">
    <location>
        <begin position="182"/>
        <end position="196"/>
    </location>
</feature>
<feature type="region of interest" description="Disordered" evidence="1">
    <location>
        <begin position="121"/>
        <end position="153"/>
    </location>
</feature>
<evidence type="ECO:0000313" key="2">
    <source>
        <dbReference type="EMBL" id="KAH8983462.1"/>
    </source>
</evidence>
<protein>
    <submittedName>
        <fullName evidence="2">Uncharacterized protein</fullName>
    </submittedName>
</protein>